<dbReference type="EMBL" id="KV878895">
    <property type="protein sequence ID" value="OJJ85078.1"/>
    <property type="molecule type" value="Genomic_DNA"/>
</dbReference>
<dbReference type="VEuPathDB" id="FungiDB:ASPGLDRAFT_34722"/>
<dbReference type="OrthoDB" id="76567at2759"/>
<proteinExistence type="predicted"/>
<sequence length="150" mass="16288">MEARQSTAESFIEVAHSGLRMGLVRVAGAPSHGRRVVVDQFAWGCEGGSAFSVHGTQPSIVFEVWIEDTNPGGLRPGPTMRSSRVSTMRVQQVTVTKDGQNNITVAGAPLTIDFDRVFLRPAVPPLERNITVTQQQLEFIASVTWQEAGV</sequence>
<dbReference type="RefSeq" id="XP_022401776.1">
    <property type="nucleotide sequence ID" value="XM_022544464.1"/>
</dbReference>
<dbReference type="AlphaFoldDB" id="A0A1L9VMB5"/>
<gene>
    <name evidence="1" type="ORF">ASPGLDRAFT_34722</name>
</gene>
<name>A0A1L9VMB5_ASPGL</name>
<evidence type="ECO:0000313" key="1">
    <source>
        <dbReference type="EMBL" id="OJJ85078.1"/>
    </source>
</evidence>
<accession>A0A1L9VMB5</accession>
<organism evidence="1 2">
    <name type="scientific">Aspergillus glaucus CBS 516.65</name>
    <dbReference type="NCBI Taxonomy" id="1160497"/>
    <lineage>
        <taxon>Eukaryota</taxon>
        <taxon>Fungi</taxon>
        <taxon>Dikarya</taxon>
        <taxon>Ascomycota</taxon>
        <taxon>Pezizomycotina</taxon>
        <taxon>Eurotiomycetes</taxon>
        <taxon>Eurotiomycetidae</taxon>
        <taxon>Eurotiales</taxon>
        <taxon>Aspergillaceae</taxon>
        <taxon>Aspergillus</taxon>
        <taxon>Aspergillus subgen. Aspergillus</taxon>
    </lineage>
</organism>
<dbReference type="GeneID" id="34460725"/>
<dbReference type="Proteomes" id="UP000184300">
    <property type="component" value="Unassembled WGS sequence"/>
</dbReference>
<reference evidence="2" key="1">
    <citation type="journal article" date="2017" name="Genome Biol.">
        <title>Comparative genomics reveals high biological diversity and specific adaptations in the industrially and medically important fungal genus Aspergillus.</title>
        <authorList>
            <person name="de Vries R.P."/>
            <person name="Riley R."/>
            <person name="Wiebenga A."/>
            <person name="Aguilar-Osorio G."/>
            <person name="Amillis S."/>
            <person name="Uchima C.A."/>
            <person name="Anderluh G."/>
            <person name="Asadollahi M."/>
            <person name="Askin M."/>
            <person name="Barry K."/>
            <person name="Battaglia E."/>
            <person name="Bayram O."/>
            <person name="Benocci T."/>
            <person name="Braus-Stromeyer S.A."/>
            <person name="Caldana C."/>
            <person name="Canovas D."/>
            <person name="Cerqueira G.C."/>
            <person name="Chen F."/>
            <person name="Chen W."/>
            <person name="Choi C."/>
            <person name="Clum A."/>
            <person name="Dos Santos R.A."/>
            <person name="Damasio A.R."/>
            <person name="Diallinas G."/>
            <person name="Emri T."/>
            <person name="Fekete E."/>
            <person name="Flipphi M."/>
            <person name="Freyberg S."/>
            <person name="Gallo A."/>
            <person name="Gournas C."/>
            <person name="Habgood R."/>
            <person name="Hainaut M."/>
            <person name="Harispe M.L."/>
            <person name="Henrissat B."/>
            <person name="Hilden K.S."/>
            <person name="Hope R."/>
            <person name="Hossain A."/>
            <person name="Karabika E."/>
            <person name="Karaffa L."/>
            <person name="Karanyi Z."/>
            <person name="Krasevec N."/>
            <person name="Kuo A."/>
            <person name="Kusch H."/>
            <person name="LaButti K."/>
            <person name="Lagendijk E.L."/>
            <person name="Lapidus A."/>
            <person name="Levasseur A."/>
            <person name="Lindquist E."/>
            <person name="Lipzen A."/>
            <person name="Logrieco A.F."/>
            <person name="MacCabe A."/>
            <person name="Maekelae M.R."/>
            <person name="Malavazi I."/>
            <person name="Melin P."/>
            <person name="Meyer V."/>
            <person name="Mielnichuk N."/>
            <person name="Miskei M."/>
            <person name="Molnar A.P."/>
            <person name="Mule G."/>
            <person name="Ngan C.Y."/>
            <person name="Orejas M."/>
            <person name="Orosz E."/>
            <person name="Ouedraogo J.P."/>
            <person name="Overkamp K.M."/>
            <person name="Park H.-S."/>
            <person name="Perrone G."/>
            <person name="Piumi F."/>
            <person name="Punt P.J."/>
            <person name="Ram A.F."/>
            <person name="Ramon A."/>
            <person name="Rauscher S."/>
            <person name="Record E."/>
            <person name="Riano-Pachon D.M."/>
            <person name="Robert V."/>
            <person name="Roehrig J."/>
            <person name="Ruller R."/>
            <person name="Salamov A."/>
            <person name="Salih N.S."/>
            <person name="Samson R.A."/>
            <person name="Sandor E."/>
            <person name="Sanguinetti M."/>
            <person name="Schuetze T."/>
            <person name="Sepcic K."/>
            <person name="Shelest E."/>
            <person name="Sherlock G."/>
            <person name="Sophianopoulou V."/>
            <person name="Squina F.M."/>
            <person name="Sun H."/>
            <person name="Susca A."/>
            <person name="Todd R.B."/>
            <person name="Tsang A."/>
            <person name="Unkles S.E."/>
            <person name="van de Wiele N."/>
            <person name="van Rossen-Uffink D."/>
            <person name="Oliveira J.V."/>
            <person name="Vesth T.C."/>
            <person name="Visser J."/>
            <person name="Yu J.-H."/>
            <person name="Zhou M."/>
            <person name="Andersen M.R."/>
            <person name="Archer D.B."/>
            <person name="Baker S.E."/>
            <person name="Benoit I."/>
            <person name="Brakhage A.A."/>
            <person name="Braus G.H."/>
            <person name="Fischer R."/>
            <person name="Frisvad J.C."/>
            <person name="Goldman G.H."/>
            <person name="Houbraken J."/>
            <person name="Oakley B."/>
            <person name="Pocsi I."/>
            <person name="Scazzocchio C."/>
            <person name="Seiboth B."/>
            <person name="vanKuyk P.A."/>
            <person name="Wortman J."/>
            <person name="Dyer P.S."/>
            <person name="Grigoriev I.V."/>
        </authorList>
    </citation>
    <scope>NUCLEOTIDE SEQUENCE [LARGE SCALE GENOMIC DNA]</scope>
    <source>
        <strain evidence="2">CBS 516.65</strain>
    </source>
</reference>
<keyword evidence="2" id="KW-1185">Reference proteome</keyword>
<protein>
    <submittedName>
        <fullName evidence="1">Uncharacterized protein</fullName>
    </submittedName>
</protein>
<evidence type="ECO:0000313" key="2">
    <source>
        <dbReference type="Proteomes" id="UP000184300"/>
    </source>
</evidence>